<dbReference type="InterPro" id="IPR013046">
    <property type="entry name" value="GpV/Gp45"/>
</dbReference>
<name>A0ABV8WTX3_9BACI</name>
<protein>
    <submittedName>
        <fullName evidence="1">Phage baseplate assembly protein V</fullName>
    </submittedName>
</protein>
<proteinExistence type="predicted"/>
<dbReference type="NCBIfam" id="TIGR01644">
    <property type="entry name" value="phage_P2_V"/>
    <property type="match status" value="1"/>
</dbReference>
<sequence>MDVLKIVRNVIRVGQINSVDEDNGTVDVLFVDKDNQIASNLPLPNFEYNMPRVGEQALCVFLANGLEQGFCLFTYYSDISLPPVADKEIFRKQFDEGTYIEYNHKTRELLINADKPVKIKNDLIVEGNIVATGTITGQV</sequence>
<dbReference type="InterPro" id="IPR037026">
    <property type="entry name" value="Vgr_OB-fold_dom_sf"/>
</dbReference>
<dbReference type="RefSeq" id="WP_390251751.1">
    <property type="nucleotide sequence ID" value="NZ_JBHSDT010000004.1"/>
</dbReference>
<gene>
    <name evidence="1" type="ORF">ACFOY7_09565</name>
</gene>
<evidence type="ECO:0000313" key="1">
    <source>
        <dbReference type="EMBL" id="MFC4403325.1"/>
    </source>
</evidence>
<organism evidence="1 2">
    <name type="scientific">Gracilibacillus xinjiangensis</name>
    <dbReference type="NCBI Taxonomy" id="1193282"/>
    <lineage>
        <taxon>Bacteria</taxon>
        <taxon>Bacillati</taxon>
        <taxon>Bacillota</taxon>
        <taxon>Bacilli</taxon>
        <taxon>Bacillales</taxon>
        <taxon>Bacillaceae</taxon>
        <taxon>Gracilibacillus</taxon>
    </lineage>
</organism>
<dbReference type="Gene3D" id="6.20.150.10">
    <property type="match status" value="1"/>
</dbReference>
<dbReference type="Gene3D" id="2.40.50.230">
    <property type="entry name" value="Gp5 N-terminal domain"/>
    <property type="match status" value="1"/>
</dbReference>
<keyword evidence="2" id="KW-1185">Reference proteome</keyword>
<reference evidence="2" key="1">
    <citation type="journal article" date="2019" name="Int. J. Syst. Evol. Microbiol.">
        <title>The Global Catalogue of Microorganisms (GCM) 10K type strain sequencing project: providing services to taxonomists for standard genome sequencing and annotation.</title>
        <authorList>
            <consortium name="The Broad Institute Genomics Platform"/>
            <consortium name="The Broad Institute Genome Sequencing Center for Infectious Disease"/>
            <person name="Wu L."/>
            <person name="Ma J."/>
        </authorList>
    </citation>
    <scope>NUCLEOTIDE SEQUENCE [LARGE SCALE GENOMIC DNA]</scope>
    <source>
        <strain evidence="2">CCUG 37865</strain>
    </source>
</reference>
<comment type="caution">
    <text evidence="1">The sequence shown here is derived from an EMBL/GenBank/DDBJ whole genome shotgun (WGS) entry which is preliminary data.</text>
</comment>
<accession>A0ABV8WTX3</accession>
<dbReference type="EMBL" id="JBHSDT010000004">
    <property type="protein sequence ID" value="MFC4403325.1"/>
    <property type="molecule type" value="Genomic_DNA"/>
</dbReference>
<evidence type="ECO:0000313" key="2">
    <source>
        <dbReference type="Proteomes" id="UP001595882"/>
    </source>
</evidence>
<dbReference type="Proteomes" id="UP001595882">
    <property type="component" value="Unassembled WGS sequence"/>
</dbReference>